<name>A0A229UWS1_9BACL</name>
<organism evidence="3 4">
    <name type="scientific">Paenibacillus rigui</name>
    <dbReference type="NCBI Taxonomy" id="554312"/>
    <lineage>
        <taxon>Bacteria</taxon>
        <taxon>Bacillati</taxon>
        <taxon>Bacillota</taxon>
        <taxon>Bacilli</taxon>
        <taxon>Bacillales</taxon>
        <taxon>Paenibacillaceae</taxon>
        <taxon>Paenibacillus</taxon>
    </lineage>
</organism>
<evidence type="ECO:0000313" key="4">
    <source>
        <dbReference type="Proteomes" id="UP000215509"/>
    </source>
</evidence>
<protein>
    <recommendedName>
        <fullName evidence="5">Lipoprotein</fullName>
    </recommendedName>
</protein>
<evidence type="ECO:0000256" key="2">
    <source>
        <dbReference type="SAM" id="SignalP"/>
    </source>
</evidence>
<evidence type="ECO:0008006" key="5">
    <source>
        <dbReference type="Google" id="ProtNLM"/>
    </source>
</evidence>
<feature type="compositionally biased region" description="Basic and acidic residues" evidence="1">
    <location>
        <begin position="54"/>
        <end position="66"/>
    </location>
</feature>
<evidence type="ECO:0000256" key="1">
    <source>
        <dbReference type="SAM" id="MobiDB-lite"/>
    </source>
</evidence>
<dbReference type="EMBL" id="NMQW01000004">
    <property type="protein sequence ID" value="OXM87595.1"/>
    <property type="molecule type" value="Genomic_DNA"/>
</dbReference>
<gene>
    <name evidence="3" type="ORF">CF651_04535</name>
</gene>
<feature type="region of interest" description="Disordered" evidence="1">
    <location>
        <begin position="139"/>
        <end position="230"/>
    </location>
</feature>
<reference evidence="3 4" key="1">
    <citation type="submission" date="2017-07" db="EMBL/GenBank/DDBJ databases">
        <title>Genome sequencing and assembly of Paenibacillus rigui.</title>
        <authorList>
            <person name="Mayilraj S."/>
        </authorList>
    </citation>
    <scope>NUCLEOTIDE SEQUENCE [LARGE SCALE GENOMIC DNA]</scope>
    <source>
        <strain evidence="3 4">JCM 16352</strain>
    </source>
</reference>
<feature type="compositionally biased region" description="Polar residues" evidence="1">
    <location>
        <begin position="166"/>
        <end position="176"/>
    </location>
</feature>
<dbReference type="PROSITE" id="PS51257">
    <property type="entry name" value="PROKAR_LIPOPROTEIN"/>
    <property type="match status" value="1"/>
</dbReference>
<sequence>MDYKKVGAAGVLLTLLLSGCGTQAATQDTAKQANAAQSTASQDTAKQDVSQAAKQEKPAQMNEKEREMSFTFQSLLMMDKADGLAITKDQAASMLTVVQDSITKGELTSDAQTKLTEKLTAEQKKYMEDSAAKMKERMSNMKPGEGAGGAQRQGQGQRQAAGDGSATATPKASTDANGAAAGGQQAQGATGSQPGSADGSKPQDGKGGQGARGGKNAGQQLVELLQSKTK</sequence>
<keyword evidence="4" id="KW-1185">Reference proteome</keyword>
<dbReference type="RefSeq" id="WP_094013670.1">
    <property type="nucleotide sequence ID" value="NZ_NMQW01000004.1"/>
</dbReference>
<feature type="compositionally biased region" description="Low complexity" evidence="1">
    <location>
        <begin position="178"/>
        <end position="197"/>
    </location>
</feature>
<keyword evidence="2" id="KW-0732">Signal</keyword>
<accession>A0A229UWS1</accession>
<dbReference type="OrthoDB" id="2607092at2"/>
<feature type="region of interest" description="Disordered" evidence="1">
    <location>
        <begin position="32"/>
        <end position="66"/>
    </location>
</feature>
<feature type="compositionally biased region" description="Gly residues" evidence="1">
    <location>
        <begin position="205"/>
        <end position="216"/>
    </location>
</feature>
<proteinExistence type="predicted"/>
<feature type="compositionally biased region" description="Polar residues" evidence="1">
    <location>
        <begin position="38"/>
        <end position="53"/>
    </location>
</feature>
<dbReference type="AlphaFoldDB" id="A0A229UWS1"/>
<feature type="signal peptide" evidence="2">
    <location>
        <begin position="1"/>
        <end position="24"/>
    </location>
</feature>
<dbReference type="Proteomes" id="UP000215509">
    <property type="component" value="Unassembled WGS sequence"/>
</dbReference>
<evidence type="ECO:0000313" key="3">
    <source>
        <dbReference type="EMBL" id="OXM87595.1"/>
    </source>
</evidence>
<comment type="caution">
    <text evidence="3">The sequence shown here is derived from an EMBL/GenBank/DDBJ whole genome shotgun (WGS) entry which is preliminary data.</text>
</comment>
<feature type="chain" id="PRO_5012556623" description="Lipoprotein" evidence="2">
    <location>
        <begin position="25"/>
        <end position="230"/>
    </location>
</feature>
<feature type="compositionally biased region" description="Low complexity" evidence="1">
    <location>
        <begin position="152"/>
        <end position="162"/>
    </location>
</feature>